<evidence type="ECO:0000259" key="3">
    <source>
        <dbReference type="Pfam" id="PF13598"/>
    </source>
</evidence>
<feature type="region of interest" description="Disordered" evidence="2">
    <location>
        <begin position="208"/>
        <end position="237"/>
    </location>
</feature>
<feature type="domain" description="DUF4140" evidence="4">
    <location>
        <begin position="21"/>
        <end position="146"/>
    </location>
</feature>
<dbReference type="Proteomes" id="UP000664521">
    <property type="component" value="Unassembled WGS sequence"/>
</dbReference>
<feature type="coiled-coil region" evidence="1">
    <location>
        <begin position="115"/>
        <end position="142"/>
    </location>
</feature>
<dbReference type="InterPro" id="IPR011935">
    <property type="entry name" value="CHP02231"/>
</dbReference>
<reference evidence="5" key="1">
    <citation type="submission" date="2021-03" db="EMBL/GenBank/DDBJ databases">
        <authorList>
            <person name="Tagirdzhanova G."/>
        </authorList>
    </citation>
    <scope>NUCLEOTIDE SEQUENCE</scope>
</reference>
<keyword evidence="6" id="KW-1185">Reference proteome</keyword>
<evidence type="ECO:0000313" key="6">
    <source>
        <dbReference type="Proteomes" id="UP000664521"/>
    </source>
</evidence>
<feature type="compositionally biased region" description="Basic and acidic residues" evidence="2">
    <location>
        <begin position="225"/>
        <end position="234"/>
    </location>
</feature>
<feature type="region of interest" description="Disordered" evidence="2">
    <location>
        <begin position="686"/>
        <end position="706"/>
    </location>
</feature>
<dbReference type="PANTHER" id="PTHR31005:SF8">
    <property type="entry name" value="DUF4139 DOMAIN-CONTAINING PROTEIN"/>
    <property type="match status" value="1"/>
</dbReference>
<feature type="domain" description="DUF4139" evidence="3">
    <location>
        <begin position="288"/>
        <end position="677"/>
    </location>
</feature>
<evidence type="ECO:0000313" key="5">
    <source>
        <dbReference type="EMBL" id="CAF9928081.1"/>
    </source>
</evidence>
<evidence type="ECO:0008006" key="7">
    <source>
        <dbReference type="Google" id="ProtNLM"/>
    </source>
</evidence>
<feature type="compositionally biased region" description="Acidic residues" evidence="2">
    <location>
        <begin position="690"/>
        <end position="700"/>
    </location>
</feature>
<sequence length="706" mass="78293">MADTNANVQIFEIRDLSTQTVTFFPDRAQIVRQIKDITLEPGLNKITIYGLTPTTDESSIKVEGQGSATITDMNVDLVPNREIFEDIYPSSDTEEDTSDANIEPMVDNYEEPLEARILAQELADLTDELEQAIEDRSSASSQLTMLADFASSLKSSRPADLEGVVSVYRKQRQDAFDRESGSAKLVKALEKKRSNWQKTNESALRKFNQQRRTAQAEKAQILQKKRQEAEDKRTAKLRRHNERARFWPRKAYQVTLSLSTESNLTPASSRRESIGSEGTCLDPQRVSLSLTYTTHSAWWTPRYDLSLDTTKKTGRIIYRAECCNTTSETWKDARVILSTSRTIFQGLGEPIPQMLPWSVHLDKIQGKDSTNGALRSNHELQYKSKSRKEMDTFGKRLPPRITLFGHDLPVPTLSAGGDDEDMGFGLLDDSPRQKTVVPNLPPLLQPEPSWSEAGLTTSYDLPSLHTLAPSGTQHRHHVASIPLSDTIFSYIITPKLRADAFLRVDIRNTSKITLLKGSAGLTVDGAFLGDTELPRCNANESLSLNLGLDPDVVVTYAQPAVKRSQVGVFTKEACGVYRRTCSITNTRTDRAIEGKVFDQIPVSEDERLRIEVLRPEGLSKEGNAVASGAPLGEAKVNGKSWGHATASLGKDGEIVWGFKVGPGKGARFMLEYAVKYPSGERVVAAQVEGSAEEEESDEDMGFGLFD</sequence>
<organism evidence="5 6">
    <name type="scientific">Heterodermia speciosa</name>
    <dbReference type="NCBI Taxonomy" id="116794"/>
    <lineage>
        <taxon>Eukaryota</taxon>
        <taxon>Fungi</taxon>
        <taxon>Dikarya</taxon>
        <taxon>Ascomycota</taxon>
        <taxon>Pezizomycotina</taxon>
        <taxon>Lecanoromycetes</taxon>
        <taxon>OSLEUM clade</taxon>
        <taxon>Lecanoromycetidae</taxon>
        <taxon>Caliciales</taxon>
        <taxon>Physciaceae</taxon>
        <taxon>Heterodermia</taxon>
    </lineage>
</organism>
<evidence type="ECO:0000256" key="1">
    <source>
        <dbReference type="SAM" id="Coils"/>
    </source>
</evidence>
<keyword evidence="1" id="KW-0175">Coiled coil</keyword>
<dbReference type="InterPro" id="IPR037291">
    <property type="entry name" value="DUF4139"/>
</dbReference>
<dbReference type="Pfam" id="PF13600">
    <property type="entry name" value="DUF4140"/>
    <property type="match status" value="1"/>
</dbReference>
<accession>A0A8H3FNZ0</accession>
<name>A0A8H3FNZ0_9LECA</name>
<gene>
    <name evidence="5" type="ORF">HETSPECPRED_006748</name>
</gene>
<dbReference type="OrthoDB" id="10068793at2759"/>
<protein>
    <recommendedName>
        <fullName evidence="7">Mucoidy inhibitor A</fullName>
    </recommendedName>
</protein>
<dbReference type="Pfam" id="PF13598">
    <property type="entry name" value="DUF4139"/>
    <property type="match status" value="1"/>
</dbReference>
<dbReference type="PANTHER" id="PTHR31005">
    <property type="entry name" value="DUF4139 DOMAIN-CONTAINING PROTEIN"/>
    <property type="match status" value="1"/>
</dbReference>
<comment type="caution">
    <text evidence="5">The sequence shown here is derived from an EMBL/GenBank/DDBJ whole genome shotgun (WGS) entry which is preliminary data.</text>
</comment>
<dbReference type="InterPro" id="IPR025554">
    <property type="entry name" value="DUF4140"/>
</dbReference>
<proteinExistence type="predicted"/>
<evidence type="ECO:0000256" key="2">
    <source>
        <dbReference type="SAM" id="MobiDB-lite"/>
    </source>
</evidence>
<dbReference type="EMBL" id="CAJPDS010000046">
    <property type="protein sequence ID" value="CAF9928081.1"/>
    <property type="molecule type" value="Genomic_DNA"/>
</dbReference>
<dbReference type="AlphaFoldDB" id="A0A8H3FNZ0"/>
<evidence type="ECO:0000259" key="4">
    <source>
        <dbReference type="Pfam" id="PF13600"/>
    </source>
</evidence>